<dbReference type="RefSeq" id="WP_076423555.1">
    <property type="nucleotide sequence ID" value="NZ_FTMP01000001.1"/>
</dbReference>
<proteinExistence type="predicted"/>
<sequence>MAQKAGARKKPEATDKGADDLQTLHPERSATIAGRQVTVREYGFIEGLGLRPKAQPLLDDLYAQIAEGHIPELEEILMLLGQHHLLIQELVAVAADVEPQWVASLNQDQGYQLLMMWWGANGPFYVRSAFNRVVAKKSAAAARAGLTSTPPSPPAVTEHPSTSGE</sequence>
<name>A0A1N6NDG1_AQUAC</name>
<accession>A0A1N6NDG1</accession>
<protein>
    <submittedName>
        <fullName evidence="2">Uncharacterized protein</fullName>
    </submittedName>
</protein>
<dbReference type="EMBL" id="FTMP01000001">
    <property type="protein sequence ID" value="SIP90124.1"/>
    <property type="molecule type" value="Genomic_DNA"/>
</dbReference>
<dbReference type="Pfam" id="PF20336">
    <property type="entry name" value="DUF6631"/>
    <property type="match status" value="1"/>
</dbReference>
<organism evidence="2 3">
    <name type="scientific">Aquipseudomonas alcaligenes</name>
    <name type="common">Pseudomonas alcaligenes</name>
    <dbReference type="NCBI Taxonomy" id="43263"/>
    <lineage>
        <taxon>Bacteria</taxon>
        <taxon>Pseudomonadati</taxon>
        <taxon>Pseudomonadota</taxon>
        <taxon>Gammaproteobacteria</taxon>
        <taxon>Pseudomonadales</taxon>
        <taxon>Pseudomonadaceae</taxon>
        <taxon>Aquipseudomonas</taxon>
    </lineage>
</organism>
<gene>
    <name evidence="2" type="ORF">SAMN05878282_101231</name>
</gene>
<evidence type="ECO:0000313" key="3">
    <source>
        <dbReference type="Proteomes" id="UP000185841"/>
    </source>
</evidence>
<feature type="compositionally biased region" description="Basic and acidic residues" evidence="1">
    <location>
        <begin position="9"/>
        <end position="19"/>
    </location>
</feature>
<dbReference type="AlphaFoldDB" id="A0A1N6NDG1"/>
<feature type="region of interest" description="Disordered" evidence="1">
    <location>
        <begin position="142"/>
        <end position="165"/>
    </location>
</feature>
<dbReference type="InterPro" id="IPR046583">
    <property type="entry name" value="DUF6631"/>
</dbReference>
<evidence type="ECO:0000256" key="1">
    <source>
        <dbReference type="SAM" id="MobiDB-lite"/>
    </source>
</evidence>
<reference evidence="2 3" key="1">
    <citation type="submission" date="2017-01" db="EMBL/GenBank/DDBJ databases">
        <authorList>
            <person name="Mah S.A."/>
            <person name="Swanson W.J."/>
            <person name="Moy G.W."/>
            <person name="Vacquier V.D."/>
        </authorList>
    </citation>
    <scope>NUCLEOTIDE SEQUENCE [LARGE SCALE GENOMIC DNA]</scope>
    <source>
        <strain evidence="2 3">RU36E</strain>
    </source>
</reference>
<evidence type="ECO:0000313" key="2">
    <source>
        <dbReference type="EMBL" id="SIP90124.1"/>
    </source>
</evidence>
<dbReference type="Proteomes" id="UP000185841">
    <property type="component" value="Unassembled WGS sequence"/>
</dbReference>
<feature type="region of interest" description="Disordered" evidence="1">
    <location>
        <begin position="1"/>
        <end position="27"/>
    </location>
</feature>